<dbReference type="AlphaFoldDB" id="A0A8H3M716"/>
<name>A0A8H3M716_9GLOM</name>
<organism evidence="1 2">
    <name type="scientific">Rhizophagus clarus</name>
    <dbReference type="NCBI Taxonomy" id="94130"/>
    <lineage>
        <taxon>Eukaryota</taxon>
        <taxon>Fungi</taxon>
        <taxon>Fungi incertae sedis</taxon>
        <taxon>Mucoromycota</taxon>
        <taxon>Glomeromycotina</taxon>
        <taxon>Glomeromycetes</taxon>
        <taxon>Glomerales</taxon>
        <taxon>Glomeraceae</taxon>
        <taxon>Rhizophagus</taxon>
    </lineage>
</organism>
<sequence>MEIGDELEEIIEADFNICDGENIFDKKVDQSTVHNLNIITEVELESQIFNIEQEYEDDQNIIRGIDEL</sequence>
<dbReference type="EMBL" id="BLAL01000261">
    <property type="protein sequence ID" value="GES97678.1"/>
    <property type="molecule type" value="Genomic_DNA"/>
</dbReference>
<accession>A0A8H3M716</accession>
<gene>
    <name evidence="1" type="ORF">RCL2_002426100</name>
</gene>
<proteinExistence type="predicted"/>
<comment type="caution">
    <text evidence="1">The sequence shown here is derived from an EMBL/GenBank/DDBJ whole genome shotgun (WGS) entry which is preliminary data.</text>
</comment>
<dbReference type="Proteomes" id="UP000615446">
    <property type="component" value="Unassembled WGS sequence"/>
</dbReference>
<dbReference type="OrthoDB" id="2440925at2759"/>
<reference evidence="1" key="1">
    <citation type="submission" date="2019-10" db="EMBL/GenBank/DDBJ databases">
        <title>Conservation and host-specific expression of non-tandemly repeated heterogenous ribosome RNA gene in arbuscular mycorrhizal fungi.</title>
        <authorList>
            <person name="Maeda T."/>
            <person name="Kobayashi Y."/>
            <person name="Nakagawa T."/>
            <person name="Ezawa T."/>
            <person name="Yamaguchi K."/>
            <person name="Bino T."/>
            <person name="Nishimoto Y."/>
            <person name="Shigenobu S."/>
            <person name="Kawaguchi M."/>
        </authorList>
    </citation>
    <scope>NUCLEOTIDE SEQUENCE</scope>
    <source>
        <strain evidence="1">HR1</strain>
    </source>
</reference>
<evidence type="ECO:0000313" key="1">
    <source>
        <dbReference type="EMBL" id="GES97678.1"/>
    </source>
</evidence>
<protein>
    <submittedName>
        <fullName evidence="1">Uncharacterized protein</fullName>
    </submittedName>
</protein>
<evidence type="ECO:0000313" key="2">
    <source>
        <dbReference type="Proteomes" id="UP000615446"/>
    </source>
</evidence>